<dbReference type="SUPFAM" id="SSF51206">
    <property type="entry name" value="cAMP-binding domain-like"/>
    <property type="match status" value="1"/>
</dbReference>
<reference evidence="6" key="1">
    <citation type="submission" date="2021-01" db="EMBL/GenBank/DDBJ databases">
        <authorList>
            <person name="Corre E."/>
            <person name="Pelletier E."/>
            <person name="Niang G."/>
            <person name="Scheremetjew M."/>
            <person name="Finn R."/>
            <person name="Kale V."/>
            <person name="Holt S."/>
            <person name="Cochrane G."/>
            <person name="Meng A."/>
            <person name="Brown T."/>
            <person name="Cohen L."/>
        </authorList>
    </citation>
    <scope>NUCLEOTIDE SEQUENCE</scope>
    <source>
        <strain evidence="6">NIES-381</strain>
    </source>
</reference>
<feature type="domain" description="Cyclic nucleotide-binding" evidence="5">
    <location>
        <begin position="16"/>
        <end position="135"/>
    </location>
</feature>
<gene>
    <name evidence="6" type="ORF">EGYM00392_LOCUS31721</name>
</gene>
<dbReference type="InterPro" id="IPR006139">
    <property type="entry name" value="D-isomer_2_OHA_DH_cat_dom"/>
</dbReference>
<dbReference type="AlphaFoldDB" id="A0A7S1IRG1"/>
<dbReference type="CDD" id="cd00038">
    <property type="entry name" value="CAP_ED"/>
    <property type="match status" value="1"/>
</dbReference>
<dbReference type="PROSITE" id="PS00671">
    <property type="entry name" value="D_2_HYDROXYACID_DH_3"/>
    <property type="match status" value="1"/>
</dbReference>
<dbReference type="Gene3D" id="3.40.50.720">
    <property type="entry name" value="NAD(P)-binding Rossmann-like Domain"/>
    <property type="match status" value="2"/>
</dbReference>
<dbReference type="InterPro" id="IPR006140">
    <property type="entry name" value="D-isomer_DH_NAD-bd"/>
</dbReference>
<evidence type="ECO:0000256" key="2">
    <source>
        <dbReference type="ARBA" id="ARBA00023002"/>
    </source>
</evidence>
<dbReference type="PROSITE" id="PS50042">
    <property type="entry name" value="CNMP_BINDING_3"/>
    <property type="match status" value="1"/>
</dbReference>
<proteinExistence type="inferred from homology"/>
<accession>A0A7S1IRG1</accession>
<comment type="similarity">
    <text evidence="1 4">Belongs to the D-isomer specific 2-hydroxyacid dehydrogenase family.</text>
</comment>
<dbReference type="EMBL" id="HBGA01085062">
    <property type="protein sequence ID" value="CAD9020606.1"/>
    <property type="molecule type" value="Transcribed_RNA"/>
</dbReference>
<protein>
    <recommendedName>
        <fullName evidence="5">Cyclic nucleotide-binding domain-containing protein</fullName>
    </recommendedName>
</protein>
<dbReference type="PANTHER" id="PTHR43026">
    <property type="entry name" value="2-HYDROXYACID DEHYDROGENASE HOMOLOG 1-RELATED"/>
    <property type="match status" value="1"/>
</dbReference>
<dbReference type="CDD" id="cd12183">
    <property type="entry name" value="LDH_like_2"/>
    <property type="match status" value="1"/>
</dbReference>
<dbReference type="PROSITE" id="PS00065">
    <property type="entry name" value="D_2_HYDROXYACID_DH_1"/>
    <property type="match status" value="1"/>
</dbReference>
<keyword evidence="3" id="KW-0520">NAD</keyword>
<dbReference type="SUPFAM" id="SSF51735">
    <property type="entry name" value="NAD(P)-binding Rossmann-fold domains"/>
    <property type="match status" value="1"/>
</dbReference>
<dbReference type="InterPro" id="IPR029753">
    <property type="entry name" value="D-isomer_DH_CS"/>
</dbReference>
<evidence type="ECO:0000256" key="1">
    <source>
        <dbReference type="ARBA" id="ARBA00005854"/>
    </source>
</evidence>
<dbReference type="Pfam" id="PF02826">
    <property type="entry name" value="2-Hacid_dh_C"/>
    <property type="match status" value="1"/>
</dbReference>
<dbReference type="GO" id="GO:0016616">
    <property type="term" value="F:oxidoreductase activity, acting on the CH-OH group of donors, NAD or NADP as acceptor"/>
    <property type="evidence" value="ECO:0007669"/>
    <property type="project" value="InterPro"/>
</dbReference>
<dbReference type="PANTHER" id="PTHR43026:SF1">
    <property type="entry name" value="2-HYDROXYACID DEHYDROGENASE HOMOLOG 1-RELATED"/>
    <property type="match status" value="1"/>
</dbReference>
<keyword evidence="2 4" id="KW-0560">Oxidoreductase</keyword>
<evidence type="ECO:0000259" key="5">
    <source>
        <dbReference type="PROSITE" id="PS50042"/>
    </source>
</evidence>
<dbReference type="InterPro" id="IPR014710">
    <property type="entry name" value="RmlC-like_jellyroll"/>
</dbReference>
<dbReference type="PROSITE" id="PS00670">
    <property type="entry name" value="D_2_HYDROXYACID_DH_2"/>
    <property type="match status" value="1"/>
</dbReference>
<dbReference type="InterPro" id="IPR029752">
    <property type="entry name" value="D-isomer_DH_CS1"/>
</dbReference>
<organism evidence="6">
    <name type="scientific">Eutreptiella gymnastica</name>
    <dbReference type="NCBI Taxonomy" id="73025"/>
    <lineage>
        <taxon>Eukaryota</taxon>
        <taxon>Discoba</taxon>
        <taxon>Euglenozoa</taxon>
        <taxon>Euglenida</taxon>
        <taxon>Spirocuta</taxon>
        <taxon>Euglenophyceae</taxon>
        <taxon>Eutreptiales</taxon>
        <taxon>Eutreptiaceae</taxon>
        <taxon>Eutreptiella</taxon>
    </lineage>
</organism>
<dbReference type="Gene3D" id="2.60.120.10">
    <property type="entry name" value="Jelly Rolls"/>
    <property type="match status" value="1"/>
</dbReference>
<evidence type="ECO:0000256" key="3">
    <source>
        <dbReference type="ARBA" id="ARBA00023027"/>
    </source>
</evidence>
<evidence type="ECO:0000256" key="4">
    <source>
        <dbReference type="RuleBase" id="RU003719"/>
    </source>
</evidence>
<dbReference type="InterPro" id="IPR018490">
    <property type="entry name" value="cNMP-bd_dom_sf"/>
</dbReference>
<dbReference type="SMART" id="SM00100">
    <property type="entry name" value="cNMP"/>
    <property type="match status" value="1"/>
</dbReference>
<dbReference type="InterPro" id="IPR000595">
    <property type="entry name" value="cNMP-bd_dom"/>
</dbReference>
<evidence type="ECO:0000313" key="6">
    <source>
        <dbReference type="EMBL" id="CAD9020606.1"/>
    </source>
</evidence>
<dbReference type="GO" id="GO:0051287">
    <property type="term" value="F:NAD binding"/>
    <property type="evidence" value="ECO:0007669"/>
    <property type="project" value="InterPro"/>
</dbReference>
<dbReference type="Pfam" id="PF00389">
    <property type="entry name" value="2-Hacid_dh"/>
    <property type="match status" value="1"/>
</dbReference>
<name>A0A7S1IRG1_9EUGL</name>
<dbReference type="InterPro" id="IPR036291">
    <property type="entry name" value="NAD(P)-bd_dom_sf"/>
</dbReference>
<sequence>MAEEFDKVAVLRRTQYFQDMTYRHLSSLAECLVYKDFADGEILANEGEPRAKAFFIVQGEVQRTKLVDGQKMVIDVAKTGTCLGLLHLLNEDPSFATATAVGQVKVFYLGSKEFSKVLVDEPLLSRAFTYTLAKKVRQFSKILPKQDHSTDSKPRVVLYDSKSYWVQQFNRVNEAENLGFEIHYVNERLSPATATLAEGAVAVICFVNDDASAASLRILADVGVQMISMRCAGYDRVDLQASRAFGLLVTRVPAYSPYAVAEHAMSLCLSLNRHLCRASQRTREYDFRLEGLLGFDMYGKTVGVLGTGRIGQIFIDICLGFGCKIIAYDKFPSKALIEAGNVQYVTQEQVLANSDVISLHAPLLPETHHMINDATIATMKQGVIIINCGRGGLIDTKALIRGLTSGHVGGAGLDVYENESEYFFADHSDHVVQDQDLSLLLQFPNVILTAHQAFFTQEGVGEIARVSLNNVKKFVEGATYQTHPNVVKCD</sequence>
<dbReference type="Pfam" id="PF00027">
    <property type="entry name" value="cNMP_binding"/>
    <property type="match status" value="1"/>
</dbReference>
<dbReference type="InterPro" id="IPR058205">
    <property type="entry name" value="D-LDH-like"/>
</dbReference>
<dbReference type="SUPFAM" id="SSF52283">
    <property type="entry name" value="Formate/glycerate dehydrogenase catalytic domain-like"/>
    <property type="match status" value="1"/>
</dbReference>